<dbReference type="InterPro" id="IPR038538">
    <property type="entry name" value="MTERF_sf"/>
</dbReference>
<keyword evidence="2" id="KW-0804">Transcription</keyword>
<dbReference type="Proteomes" id="UP000242715">
    <property type="component" value="Unassembled WGS sequence"/>
</dbReference>
<dbReference type="FunFam" id="1.25.70.10:FF:000001">
    <property type="entry name" value="Mitochondrial transcription termination factor-like"/>
    <property type="match status" value="1"/>
</dbReference>
<keyword evidence="5" id="KW-1185">Reference proteome</keyword>
<keyword evidence="3" id="KW-0809">Transit peptide</keyword>
<gene>
    <name evidence="4" type="ORF">TSUD_131640</name>
</gene>
<keyword evidence="2" id="KW-0805">Transcription regulation</keyword>
<dbReference type="PANTHER" id="PTHR13068:SF133">
    <property type="entry name" value="MITOCHONDRIAL TRANSCRIPTION TERMINATION FACTOR FAMILY PROTEIN"/>
    <property type="match status" value="1"/>
</dbReference>
<protein>
    <submittedName>
        <fullName evidence="4">Uncharacterized protein</fullName>
    </submittedName>
</protein>
<evidence type="ECO:0000313" key="4">
    <source>
        <dbReference type="EMBL" id="GAU50629.1"/>
    </source>
</evidence>
<dbReference type="OrthoDB" id="637682at2759"/>
<dbReference type="SMART" id="SM00733">
    <property type="entry name" value="Mterf"/>
    <property type="match status" value="3"/>
</dbReference>
<dbReference type="InterPro" id="IPR003690">
    <property type="entry name" value="MTERF"/>
</dbReference>
<dbReference type="Gene3D" id="1.25.70.10">
    <property type="entry name" value="Transcription termination factor 3, mitochondrial"/>
    <property type="match status" value="2"/>
</dbReference>
<evidence type="ECO:0000256" key="3">
    <source>
        <dbReference type="ARBA" id="ARBA00022946"/>
    </source>
</evidence>
<evidence type="ECO:0000313" key="5">
    <source>
        <dbReference type="Proteomes" id="UP000242715"/>
    </source>
</evidence>
<dbReference type="GO" id="GO:0003676">
    <property type="term" value="F:nucleic acid binding"/>
    <property type="evidence" value="ECO:0007669"/>
    <property type="project" value="InterPro"/>
</dbReference>
<evidence type="ECO:0000256" key="2">
    <source>
        <dbReference type="ARBA" id="ARBA00022472"/>
    </source>
</evidence>
<dbReference type="Pfam" id="PF02536">
    <property type="entry name" value="mTERF"/>
    <property type="match status" value="1"/>
</dbReference>
<name>A0A2Z6PSV4_TRISU</name>
<dbReference type="PANTHER" id="PTHR13068">
    <property type="entry name" value="CGI-12 PROTEIN-RELATED"/>
    <property type="match status" value="1"/>
</dbReference>
<keyword evidence="2" id="KW-0806">Transcription termination</keyword>
<comment type="similarity">
    <text evidence="1">Belongs to the mTERF family.</text>
</comment>
<accession>A0A2Z6PSV4</accession>
<organism evidence="4 5">
    <name type="scientific">Trifolium subterraneum</name>
    <name type="common">Subterranean clover</name>
    <dbReference type="NCBI Taxonomy" id="3900"/>
    <lineage>
        <taxon>Eukaryota</taxon>
        <taxon>Viridiplantae</taxon>
        <taxon>Streptophyta</taxon>
        <taxon>Embryophyta</taxon>
        <taxon>Tracheophyta</taxon>
        <taxon>Spermatophyta</taxon>
        <taxon>Magnoliopsida</taxon>
        <taxon>eudicotyledons</taxon>
        <taxon>Gunneridae</taxon>
        <taxon>Pentapetalae</taxon>
        <taxon>rosids</taxon>
        <taxon>fabids</taxon>
        <taxon>Fabales</taxon>
        <taxon>Fabaceae</taxon>
        <taxon>Papilionoideae</taxon>
        <taxon>50 kb inversion clade</taxon>
        <taxon>NPAAA clade</taxon>
        <taxon>Hologalegina</taxon>
        <taxon>IRL clade</taxon>
        <taxon>Trifolieae</taxon>
        <taxon>Trifolium</taxon>
    </lineage>
</organism>
<reference evidence="5" key="1">
    <citation type="journal article" date="2017" name="Front. Plant Sci.">
        <title>Climate Clever Clovers: New Paradigm to Reduce the Environmental Footprint of Ruminants by Breeding Low Methanogenic Forages Utilizing Haplotype Variation.</title>
        <authorList>
            <person name="Kaur P."/>
            <person name="Appels R."/>
            <person name="Bayer P.E."/>
            <person name="Keeble-Gagnere G."/>
            <person name="Wang J."/>
            <person name="Hirakawa H."/>
            <person name="Shirasawa K."/>
            <person name="Vercoe P."/>
            <person name="Stefanova K."/>
            <person name="Durmic Z."/>
            <person name="Nichols P."/>
            <person name="Revell C."/>
            <person name="Isobe S.N."/>
            <person name="Edwards D."/>
            <person name="Erskine W."/>
        </authorList>
    </citation>
    <scope>NUCLEOTIDE SEQUENCE [LARGE SCALE GENOMIC DNA]</scope>
    <source>
        <strain evidence="5">cv. Daliak</strain>
    </source>
</reference>
<sequence>MNPNINDQIPLETLVKTMLLFSDSMLKFNLFHVSTHTTTLHSTVTVYCCNDFSNLSVSVSKTKHHQDDSFTLSSIIKSSRLSPETSLKLSQRLKNRNSDDGPNAVIHLLRNYGFSASQLSSLVKKHPFVLLSKPEKTLLPKLNFLLSIGVSITDLPKILIWNTDLSTTSLDKNIIPLYQTIRSFVRNDKEVVSVLKQWTVNYYTDFMVPNIELLRNLGVPQRFISLLVSNFPNEAFIEHSRFVEAVNLVKEMGFDPLKANFVFALLVIARMDKETWELKLKIFERWGWSKDICLSAFQKDPRYMVTSEKKIMEIMSFLVNDMGFTPEDIARWPAILNRSLEKTIVPRCTVIKILKSRGLIKSSLSLNSIIILNEKAFLERYVTRFEKDLPLLLDAYKGQNSD</sequence>
<dbReference type="EMBL" id="DF974821">
    <property type="protein sequence ID" value="GAU50629.1"/>
    <property type="molecule type" value="Genomic_DNA"/>
</dbReference>
<dbReference type="GO" id="GO:0006353">
    <property type="term" value="P:DNA-templated transcription termination"/>
    <property type="evidence" value="ECO:0007669"/>
    <property type="project" value="UniProtKB-KW"/>
</dbReference>
<evidence type="ECO:0000256" key="1">
    <source>
        <dbReference type="ARBA" id="ARBA00007692"/>
    </source>
</evidence>
<proteinExistence type="inferred from homology"/>
<dbReference type="AlphaFoldDB" id="A0A2Z6PSV4"/>